<gene>
    <name evidence="2" type="ORF">Asi02nite_78200</name>
</gene>
<dbReference type="Proteomes" id="UP000604117">
    <property type="component" value="Unassembled WGS sequence"/>
</dbReference>
<organism evidence="2 3">
    <name type="scientific">Asanoa siamensis</name>
    <dbReference type="NCBI Taxonomy" id="926357"/>
    <lineage>
        <taxon>Bacteria</taxon>
        <taxon>Bacillati</taxon>
        <taxon>Actinomycetota</taxon>
        <taxon>Actinomycetes</taxon>
        <taxon>Micromonosporales</taxon>
        <taxon>Micromonosporaceae</taxon>
        <taxon>Asanoa</taxon>
    </lineage>
</organism>
<evidence type="ECO:0000256" key="1">
    <source>
        <dbReference type="SAM" id="MobiDB-lite"/>
    </source>
</evidence>
<dbReference type="RefSeq" id="WP_203719127.1">
    <property type="nucleotide sequence ID" value="NZ_BONE01000131.1"/>
</dbReference>
<feature type="compositionally biased region" description="Low complexity" evidence="1">
    <location>
        <begin position="21"/>
        <end position="31"/>
    </location>
</feature>
<comment type="caution">
    <text evidence="2">The sequence shown here is derived from an EMBL/GenBank/DDBJ whole genome shotgun (WGS) entry which is preliminary data.</text>
</comment>
<sequence>MLVTRFLDRGAAPPQQPAPAPHTAAPAGQAPRASTHPPTGEQDLAAVCDQKVYFPRSPKHAGKAPHPVALFREKMPNTPRAKDNTYYLGVDPSSQAGQTWATESYDKVQLVACVDRVTTGTTIRECRFDDPTPETVTLLDATWRLHVYEVSTGRKLLDKTMPGDDRACPVVAFVGLDRKIYAKISDRTTIASLRDLVTK</sequence>
<evidence type="ECO:0000313" key="3">
    <source>
        <dbReference type="Proteomes" id="UP000604117"/>
    </source>
</evidence>
<name>A0ABQ4D449_9ACTN</name>
<keyword evidence="3" id="KW-1185">Reference proteome</keyword>
<evidence type="ECO:0000313" key="2">
    <source>
        <dbReference type="EMBL" id="GIF78302.1"/>
    </source>
</evidence>
<accession>A0ABQ4D449</accession>
<proteinExistence type="predicted"/>
<feature type="region of interest" description="Disordered" evidence="1">
    <location>
        <begin position="1"/>
        <end position="41"/>
    </location>
</feature>
<protein>
    <submittedName>
        <fullName evidence="2">Uncharacterized protein</fullName>
    </submittedName>
</protein>
<reference evidence="2 3" key="1">
    <citation type="submission" date="2021-01" db="EMBL/GenBank/DDBJ databases">
        <title>Whole genome shotgun sequence of Asanoa siamensis NBRC 107932.</title>
        <authorList>
            <person name="Komaki H."/>
            <person name="Tamura T."/>
        </authorList>
    </citation>
    <scope>NUCLEOTIDE SEQUENCE [LARGE SCALE GENOMIC DNA]</scope>
    <source>
        <strain evidence="2 3">NBRC 107932</strain>
    </source>
</reference>
<dbReference type="EMBL" id="BONE01000131">
    <property type="protein sequence ID" value="GIF78302.1"/>
    <property type="molecule type" value="Genomic_DNA"/>
</dbReference>